<dbReference type="EMBL" id="MFFM01000028">
    <property type="protein sequence ID" value="OGF12919.1"/>
    <property type="molecule type" value="Genomic_DNA"/>
</dbReference>
<dbReference type="PANTHER" id="PTHR10098">
    <property type="entry name" value="RAPSYN-RELATED"/>
    <property type="match status" value="1"/>
</dbReference>
<evidence type="ECO:0000256" key="1">
    <source>
        <dbReference type="PROSITE-ProRule" id="PRU00339"/>
    </source>
</evidence>
<comment type="caution">
    <text evidence="2">The sequence shown here is derived from an EMBL/GenBank/DDBJ whole genome shotgun (WGS) entry which is preliminary data.</text>
</comment>
<dbReference type="InterPro" id="IPR011990">
    <property type="entry name" value="TPR-like_helical_dom_sf"/>
</dbReference>
<evidence type="ECO:0000313" key="2">
    <source>
        <dbReference type="EMBL" id="OGF12919.1"/>
    </source>
</evidence>
<evidence type="ECO:0000313" key="3">
    <source>
        <dbReference type="Proteomes" id="UP000177230"/>
    </source>
</evidence>
<dbReference type="SUPFAM" id="SSF48452">
    <property type="entry name" value="TPR-like"/>
    <property type="match status" value="2"/>
</dbReference>
<organism evidence="2 3">
    <name type="scientific">Candidatus Edwardsbacteria bacterium GWF2_54_11</name>
    <dbReference type="NCBI Taxonomy" id="1817851"/>
    <lineage>
        <taxon>Bacteria</taxon>
        <taxon>Candidatus Edwardsiibacteriota</taxon>
    </lineage>
</organism>
<dbReference type="SMART" id="SM00028">
    <property type="entry name" value="TPR"/>
    <property type="match status" value="4"/>
</dbReference>
<proteinExistence type="predicted"/>
<protein>
    <submittedName>
        <fullName evidence="2">Uncharacterized protein</fullName>
    </submittedName>
</protein>
<accession>A0A1F5REQ0</accession>
<reference evidence="2 3" key="1">
    <citation type="journal article" date="2016" name="Nat. Commun.">
        <title>Thousands of microbial genomes shed light on interconnected biogeochemical processes in an aquifer system.</title>
        <authorList>
            <person name="Anantharaman K."/>
            <person name="Brown C.T."/>
            <person name="Hug L.A."/>
            <person name="Sharon I."/>
            <person name="Castelle C.J."/>
            <person name="Probst A.J."/>
            <person name="Thomas B.C."/>
            <person name="Singh A."/>
            <person name="Wilkins M.J."/>
            <person name="Karaoz U."/>
            <person name="Brodie E.L."/>
            <person name="Williams K.H."/>
            <person name="Hubbard S.S."/>
            <person name="Banfield J.F."/>
        </authorList>
    </citation>
    <scope>NUCLEOTIDE SEQUENCE [LARGE SCALE GENOMIC DNA]</scope>
</reference>
<dbReference type="Gene3D" id="1.25.40.10">
    <property type="entry name" value="Tetratricopeptide repeat domain"/>
    <property type="match status" value="2"/>
</dbReference>
<dbReference type="Proteomes" id="UP000177230">
    <property type="component" value="Unassembled WGS sequence"/>
</dbReference>
<dbReference type="PROSITE" id="PS50005">
    <property type="entry name" value="TPR"/>
    <property type="match status" value="2"/>
</dbReference>
<feature type="repeat" description="TPR" evidence="1">
    <location>
        <begin position="176"/>
        <end position="209"/>
    </location>
</feature>
<dbReference type="InterPro" id="IPR019734">
    <property type="entry name" value="TPR_rpt"/>
</dbReference>
<dbReference type="Pfam" id="PF13424">
    <property type="entry name" value="TPR_12"/>
    <property type="match status" value="1"/>
</dbReference>
<feature type="repeat" description="TPR" evidence="1">
    <location>
        <begin position="256"/>
        <end position="289"/>
    </location>
</feature>
<name>A0A1F5REQ0_9BACT</name>
<sequence length="364" mass="41079">MKDRSKKKNASDILSILFQLYYNRGEVLDKTIGFQQSLDNYRTMKRLAKALGDRNQLLRAWVEVGYRLTMLGKLMEALAEHSAVSQDLSEDDPFEVSCRNDHCQAIVLRQLGRYEEALAVQERLSKIPDISEESRFNWLNSLGHTFWRMGRYQDAVGCFQQVLEWTSNGSNPVLQATAHNNLGLVYSDMERLDEARDHHQRSLHLRRELHDPGAICTSYLNLGNVMVQSDDIDSGLGLWEKALGISKRLGDKATEAMIENNMGEVSYKTGDYPKAADHFHKSLLMKQSLNLRSYLDTSLEGLAKTYYEMRNQPGYAEQCRHFGQLLLALDTARPQKRENVTSILAALDAAGDNSRGGSNGAAGN</sequence>
<gene>
    <name evidence="2" type="ORF">A2024_11885</name>
</gene>
<dbReference type="AlphaFoldDB" id="A0A1F5REQ0"/>
<keyword evidence="1" id="KW-0802">TPR repeat</keyword>